<dbReference type="InterPro" id="IPR011989">
    <property type="entry name" value="ARM-like"/>
</dbReference>
<organism evidence="9 10">
    <name type="scientific">Septoria linicola</name>
    <dbReference type="NCBI Taxonomy" id="215465"/>
    <lineage>
        <taxon>Eukaryota</taxon>
        <taxon>Fungi</taxon>
        <taxon>Dikarya</taxon>
        <taxon>Ascomycota</taxon>
        <taxon>Pezizomycotina</taxon>
        <taxon>Dothideomycetes</taxon>
        <taxon>Dothideomycetidae</taxon>
        <taxon>Mycosphaerellales</taxon>
        <taxon>Mycosphaerellaceae</taxon>
        <taxon>Septoria</taxon>
    </lineage>
</organism>
<sequence>MATVTSLGVHTPVALPYLVAEGLLPRDVSKQNYQWETYVNEADGVKIEEEVLATRNAVVWSQGQFVRNIYRFDLDGENVAQAVLTTFPINSKPRLHDGKPSETTRGSIKDHHLMFANGDLKEKETQHDGLPDVERALVVLTKSKAHIHFLRGASHIVSLPFEVERAFPAPRGLVLQRKATSSAVVPPTPQLPNAPPNSFLSPNFRASQSYLQSPTLLKSFAGTRPLQPSPLNGDSKLEALYQSLTSSSQKDGEDDVTNIYSLTDPLSDLGVVTYSIQQHRPVRSSKQSSLNVEFEGLEPTEKVIYVSTRDELAGYRASSSSPLTLLVTFNTDMNAISIWHAWYINEKSLRTLLKLRTEQKTAKARRRSSFLSASAATGTATPVVRRREGPRDSFGNTLQPDTMGPHGNPTSRKPTKQEEEANMAAQMDPDYRAAGSQQVAREGNRRVSSMNADVRASQTTVGASFAGTAGRRHTSFGGQQTGRRSLSHRKSRGSTPGNVLSQSLGVDDDSMDLDSTIEFDPEDSLEGVLQHIRNTYDVSGFDTVFGSAEEGFKHEVVVRKLHSFAVGLHTSTKDETAHATDRYKITTLSEPAAVNEPEEPRLRVYLHDRQSNEVQYLAMRVKYRPLHPSLPGSPVVAVPLCTGENKLDSCEDMVKLSDDGLRAVLFAGRGVRFSLDEQFPCPLLVDAPYRAYNALSLTQQAHESKDVGRNRTLSPPQAPLRLVHVGGAGTFDVVDAGGIYHRRRIRLKPTDPVIDRLLTLCEVMLSKQQARTVRKTWCIAHAWLKQHPDKLESTGGGEEFVGFVATMFTFVIGILDSKGRATINLAKVASGKTASRRRSGFTSPANSPQQSLGSSTPWSWLSPVTITSSSLSPRSQDPGKDQMLVTAAVLADELCSTGGSSARQSDPSTVSTVVRLLLALHVFREEHSLTTLASAATSAQRLVPVIAQLGSWLGLEEWGFTPGGFYNLAGASQENWATIKSRLTTAPELSFLQQPIGVYAWFEHALEQASPEAYPSLFDIAQLGTDVIAPRVSRATANALTPLLTALISIVASTRGLSSSPVMTVELLAERQFTTDMLETLPEAIAAPIMEAIARCEREPPTTWNKTLLRLVGRKDLIIDARRGSKSPPHSLAASSLGTRDVLAVCNAVEHTNTHAKTKEASRHAISQLIFSEDRRMVEATSLMHFNTVQLGWCPKEQEWDEQKHFDMQRRVMQHVTTRMIALPSGDAMIHYDSQTPLLTERHHLAGFNSSCLMQPMGHTLTADRSGLTEEKVNWAYFHAGVSSGLRISKHVKGIDTSWIAFNKPNDLTNRHAGLLLALGLSGHLRQVAKWLSFKYLTPKHTMTSVGLLLGLSASYIGTMDALITKMLSVHITKMLPPGAADVNVAPATQTAGLLGVGLLYYNTQHRRMSEVMLSEIEYMEVEDPDSGPDPLRDESYRLAAGFALGLINLGKGNNLRGLHGMQLSERLLAMAVGPRPIHAVHVFDRATAGAVMALALIHMKSNDESVARKVNIPDTETQFDHVRPDILMLRAMAKHIILWNSIEVRKNLKPGRIQEELTEKHKTSWPRVYTFEKGWIGANIPKCYSGRTQSVHPGNRTHDSARIPFYNVLAGLAWALGLKYAGSGNLAARDELLSLVEWFTYMSWGAFTYDAKLARAAVERCVDVVMVAAAVVMAGTGDLEIYRFLRPMHARLDPHTAYGSHMAAHVAIGILFLAGGTFTFGTSDLAIAALMIAFHPIWPVEVNDNRVHLQAFRHLWVLAAEARCIVVEDVDTQRPIHMPMKVILKSGEVKNMRAPCLLPELNTISTVQTDDSSYWRVTLDFAGDTQHLDFFRKDQRVRVRRCPATEAHDSVFSAALAALTDMSLASRPVGSSTALGNGGSGPWLDVLSLPAFQGLDRADADLLLPPEVNSSIYTDERTTVVDDRLVLANGVRSNNSNELWNLRTLFAWAEKEKSQSGGNDGNSLKWLGDEALQELKAGIEDRSRRA</sequence>
<evidence type="ECO:0000259" key="8">
    <source>
        <dbReference type="Pfam" id="PF21282"/>
    </source>
</evidence>
<dbReference type="Gene3D" id="1.25.10.10">
    <property type="entry name" value="Leucine-rich Repeat Variant"/>
    <property type="match status" value="2"/>
</dbReference>
<dbReference type="GO" id="GO:0007091">
    <property type="term" value="P:metaphase/anaphase transition of mitotic cell cycle"/>
    <property type="evidence" value="ECO:0007669"/>
    <property type="project" value="TreeGrafter"/>
</dbReference>
<gene>
    <name evidence="9" type="ORF">Slin15195_G125300</name>
</gene>
<dbReference type="GO" id="GO:0060090">
    <property type="term" value="F:molecular adaptor activity"/>
    <property type="evidence" value="ECO:0007669"/>
    <property type="project" value="TreeGrafter"/>
</dbReference>
<feature type="compositionally biased region" description="Polar residues" evidence="6">
    <location>
        <begin position="840"/>
        <end position="856"/>
    </location>
</feature>
<dbReference type="PANTHER" id="PTHR12827:SF3">
    <property type="entry name" value="ANAPHASE-PROMOTING COMPLEX SUBUNIT 1"/>
    <property type="match status" value="1"/>
</dbReference>
<evidence type="ECO:0000256" key="4">
    <source>
        <dbReference type="ARBA" id="ARBA00022776"/>
    </source>
</evidence>
<feature type="region of interest" description="Disordered" evidence="6">
    <location>
        <begin position="365"/>
        <end position="423"/>
    </location>
</feature>
<dbReference type="InterPro" id="IPR049255">
    <property type="entry name" value="Apc1_N"/>
</dbReference>
<dbReference type="InterPro" id="IPR048971">
    <property type="entry name" value="Apc1_3rd"/>
</dbReference>
<keyword evidence="4" id="KW-0498">Mitosis</keyword>
<dbReference type="Pfam" id="PF21282">
    <property type="entry name" value="APC1_3rd"/>
    <property type="match status" value="1"/>
</dbReference>
<dbReference type="Pfam" id="PF12859">
    <property type="entry name" value="ANAPC1"/>
    <property type="match status" value="1"/>
</dbReference>
<evidence type="ECO:0000259" key="7">
    <source>
        <dbReference type="Pfam" id="PF12859"/>
    </source>
</evidence>
<keyword evidence="3" id="KW-0677">Repeat</keyword>
<dbReference type="PANTHER" id="PTHR12827">
    <property type="entry name" value="MEIOTIC CHECKPOINT REGULATOR TSG24 FAMILY MEMBER"/>
    <property type="match status" value="1"/>
</dbReference>
<accession>A0A9Q9B8W2</accession>
<proteinExistence type="inferred from homology"/>
<name>A0A9Q9B8W2_9PEZI</name>
<keyword evidence="5" id="KW-0131">Cell cycle</keyword>
<comment type="similarity">
    <text evidence="1">Belongs to the APC1 family.</text>
</comment>
<evidence type="ECO:0000256" key="1">
    <source>
        <dbReference type="ARBA" id="ARBA00010547"/>
    </source>
</evidence>
<evidence type="ECO:0000313" key="10">
    <source>
        <dbReference type="Proteomes" id="UP001056384"/>
    </source>
</evidence>
<feature type="domain" description="Anaphase-promoting complex subunit 1 N-terminal" evidence="7">
    <location>
        <begin position="30"/>
        <end position="805"/>
    </location>
</feature>
<dbReference type="GO" id="GO:0070979">
    <property type="term" value="P:protein K11-linked ubiquitination"/>
    <property type="evidence" value="ECO:0007669"/>
    <property type="project" value="TreeGrafter"/>
</dbReference>
<dbReference type="Proteomes" id="UP001056384">
    <property type="component" value="Chromosome 12"/>
</dbReference>
<keyword evidence="10" id="KW-1185">Reference proteome</keyword>
<feature type="compositionally biased region" description="Polar residues" evidence="6">
    <location>
        <begin position="493"/>
        <end position="504"/>
    </location>
</feature>
<dbReference type="GO" id="GO:0031145">
    <property type="term" value="P:anaphase-promoting complex-dependent catabolic process"/>
    <property type="evidence" value="ECO:0007669"/>
    <property type="project" value="TreeGrafter"/>
</dbReference>
<dbReference type="GO" id="GO:0051301">
    <property type="term" value="P:cell division"/>
    <property type="evidence" value="ECO:0007669"/>
    <property type="project" value="UniProtKB-KW"/>
</dbReference>
<dbReference type="OrthoDB" id="26401at2759"/>
<feature type="region of interest" description="Disordered" evidence="6">
    <location>
        <begin position="836"/>
        <end position="856"/>
    </location>
</feature>
<evidence type="ECO:0000256" key="3">
    <source>
        <dbReference type="ARBA" id="ARBA00022737"/>
    </source>
</evidence>
<reference evidence="9" key="1">
    <citation type="submission" date="2022-06" db="EMBL/GenBank/DDBJ databases">
        <title>Complete genome sequences of two strains of the flax pathogen Septoria linicola.</title>
        <authorList>
            <person name="Lapalu N."/>
            <person name="Simon A."/>
            <person name="Demenou B."/>
            <person name="Paumier D."/>
            <person name="Guillot M.-P."/>
            <person name="Gout L."/>
            <person name="Valade R."/>
        </authorList>
    </citation>
    <scope>NUCLEOTIDE SEQUENCE</scope>
    <source>
        <strain evidence="9">SE15195</strain>
    </source>
</reference>
<protein>
    <submittedName>
        <fullName evidence="9">Armadillo-like helical, anaphase-promoting complex subunit 1</fullName>
    </submittedName>
</protein>
<dbReference type="EMBL" id="CP099429">
    <property type="protein sequence ID" value="USW59211.1"/>
    <property type="molecule type" value="Genomic_DNA"/>
</dbReference>
<evidence type="ECO:0000313" key="9">
    <source>
        <dbReference type="EMBL" id="USW59211.1"/>
    </source>
</evidence>
<feature type="domain" description="Anaphase-promoting complex subunit 1 beta-sandwich" evidence="8">
    <location>
        <begin position="1764"/>
        <end position="1841"/>
    </location>
</feature>
<evidence type="ECO:0000256" key="5">
    <source>
        <dbReference type="ARBA" id="ARBA00023306"/>
    </source>
</evidence>
<dbReference type="GO" id="GO:0005680">
    <property type="term" value="C:anaphase-promoting complex"/>
    <property type="evidence" value="ECO:0007669"/>
    <property type="project" value="InterPro"/>
</dbReference>
<feature type="region of interest" description="Disordered" evidence="6">
    <location>
        <begin position="461"/>
        <end position="507"/>
    </location>
</feature>
<keyword evidence="2" id="KW-0132">Cell division</keyword>
<dbReference type="FunFam" id="1.25.10.10:FF:000435">
    <property type="entry name" value="Ubiquitin ligase subunit"/>
    <property type="match status" value="1"/>
</dbReference>
<evidence type="ECO:0000256" key="6">
    <source>
        <dbReference type="SAM" id="MobiDB-lite"/>
    </source>
</evidence>
<dbReference type="InterPro" id="IPR024990">
    <property type="entry name" value="Apc1"/>
</dbReference>
<evidence type="ECO:0000256" key="2">
    <source>
        <dbReference type="ARBA" id="ARBA00022618"/>
    </source>
</evidence>